<dbReference type="SUPFAM" id="SSF53474">
    <property type="entry name" value="alpha/beta-Hydrolases"/>
    <property type="match status" value="1"/>
</dbReference>
<sequence>MLRRSLLALAATAGLAACGSDPRPAPRPSPVPEKKTTTLTGTVEVALNRGGGRALPTKVWLPAATGARPLIYFSHGLTSQPDDYAELLTAWQAAGFVVAAPKYPHTWHEAPEFNADDIVNQPADAQFVITEVLKALPDRIDANRIAAAGHSAGAITTIGLFSGSRDERLKAGVLIAGRQMPQPAPFAGTPSPLLFVQGKLDETVTYEQAYGAYNEVTWPKGFLELPQGTHLPHRDQPAVVAATTTDFWRWTLDGDEAAKTKLPQDVAATGVAGLTSTF</sequence>
<comment type="caution">
    <text evidence="2">The sequence shown here is derived from an EMBL/GenBank/DDBJ whole genome shotgun (WGS) entry which is preliminary data.</text>
</comment>
<dbReference type="EMBL" id="JAGFNS010000001">
    <property type="protein sequence ID" value="MBO3736448.1"/>
    <property type="molecule type" value="Genomic_DNA"/>
</dbReference>
<gene>
    <name evidence="2" type="ORF">J5X75_02820</name>
</gene>
<protein>
    <submittedName>
        <fullName evidence="2">Chlorophyllase</fullName>
    </submittedName>
</protein>
<proteinExistence type="predicted"/>
<feature type="chain" id="PRO_5047053307" evidence="1">
    <location>
        <begin position="17"/>
        <end position="278"/>
    </location>
</feature>
<dbReference type="InterPro" id="IPR017395">
    <property type="entry name" value="Chlorophyllase-like"/>
</dbReference>
<organism evidence="2 3">
    <name type="scientific">Actinoplanes flavus</name>
    <dbReference type="NCBI Taxonomy" id="2820290"/>
    <lineage>
        <taxon>Bacteria</taxon>
        <taxon>Bacillati</taxon>
        <taxon>Actinomycetota</taxon>
        <taxon>Actinomycetes</taxon>
        <taxon>Micromonosporales</taxon>
        <taxon>Micromonosporaceae</taxon>
        <taxon>Actinoplanes</taxon>
    </lineage>
</organism>
<keyword evidence="3" id="KW-1185">Reference proteome</keyword>
<reference evidence="2 3" key="1">
    <citation type="submission" date="2021-03" db="EMBL/GenBank/DDBJ databases">
        <title>Actinoplanes flavus sp. nov., a novel actinomycete isolated from Coconut Palm rhizosphere soil.</title>
        <authorList>
            <person name="Luo X."/>
        </authorList>
    </citation>
    <scope>NUCLEOTIDE SEQUENCE [LARGE SCALE GENOMIC DNA]</scope>
    <source>
        <strain evidence="2 3">NEAU-H7</strain>
    </source>
</reference>
<evidence type="ECO:0000313" key="3">
    <source>
        <dbReference type="Proteomes" id="UP000679690"/>
    </source>
</evidence>
<dbReference type="PANTHER" id="PTHR33428:SF14">
    <property type="entry name" value="CARBOXYLESTERASE TYPE B DOMAIN-CONTAINING PROTEIN"/>
    <property type="match status" value="1"/>
</dbReference>
<keyword evidence="1" id="KW-0732">Signal</keyword>
<feature type="signal peptide" evidence="1">
    <location>
        <begin position="1"/>
        <end position="16"/>
    </location>
</feature>
<dbReference type="Gene3D" id="3.40.50.1820">
    <property type="entry name" value="alpha/beta hydrolase"/>
    <property type="match status" value="1"/>
</dbReference>
<dbReference type="PANTHER" id="PTHR33428">
    <property type="entry name" value="CHLOROPHYLLASE-2, CHLOROPLASTIC"/>
    <property type="match status" value="1"/>
</dbReference>
<accession>A0ABS3UCJ2</accession>
<dbReference type="Proteomes" id="UP000679690">
    <property type="component" value="Unassembled WGS sequence"/>
</dbReference>
<dbReference type="Pfam" id="PF07224">
    <property type="entry name" value="Chlorophyllase"/>
    <property type="match status" value="1"/>
</dbReference>
<evidence type="ECO:0000313" key="2">
    <source>
        <dbReference type="EMBL" id="MBO3736448.1"/>
    </source>
</evidence>
<name>A0ABS3UCJ2_9ACTN</name>
<evidence type="ECO:0000256" key="1">
    <source>
        <dbReference type="SAM" id="SignalP"/>
    </source>
</evidence>
<dbReference type="PROSITE" id="PS51257">
    <property type="entry name" value="PROKAR_LIPOPROTEIN"/>
    <property type="match status" value="1"/>
</dbReference>
<dbReference type="InterPro" id="IPR029058">
    <property type="entry name" value="AB_hydrolase_fold"/>
</dbReference>
<dbReference type="RefSeq" id="WP_208465600.1">
    <property type="nucleotide sequence ID" value="NZ_JAGFNS010000001.1"/>
</dbReference>